<dbReference type="OrthoDB" id="9778733at2"/>
<keyword evidence="2 3" id="KW-0802">TPR repeat</keyword>
<dbReference type="InterPro" id="IPR013105">
    <property type="entry name" value="TPR_2"/>
</dbReference>
<dbReference type="GO" id="GO:0097363">
    <property type="term" value="F:protein O-acetylglucosaminyltransferase activity"/>
    <property type="evidence" value="ECO:0007669"/>
    <property type="project" value="TreeGrafter"/>
</dbReference>
<dbReference type="SUPFAM" id="SSF53756">
    <property type="entry name" value="UDP-Glycosyltransferase/glycogen phosphorylase"/>
    <property type="match status" value="1"/>
</dbReference>
<dbReference type="InterPro" id="IPR019734">
    <property type="entry name" value="TPR_rpt"/>
</dbReference>
<dbReference type="Gene3D" id="3.40.50.2000">
    <property type="entry name" value="Glycogen Phosphorylase B"/>
    <property type="match status" value="1"/>
</dbReference>
<dbReference type="PROSITE" id="PS50005">
    <property type="entry name" value="TPR"/>
    <property type="match status" value="3"/>
</dbReference>
<dbReference type="AlphaFoldDB" id="A0A255YUD5"/>
<dbReference type="Pfam" id="PF07719">
    <property type="entry name" value="TPR_2"/>
    <property type="match status" value="1"/>
</dbReference>
<gene>
    <name evidence="4" type="ORF">CHU95_19000</name>
</gene>
<dbReference type="InterPro" id="IPR037919">
    <property type="entry name" value="OGT"/>
</dbReference>
<reference evidence="4 5" key="1">
    <citation type="submission" date="2017-07" db="EMBL/GenBank/DDBJ databases">
        <title>Niveispirillum cyanobacteriorum sp. nov., isolated from cyanobacterial aggregates in a eutrophic lake.</title>
        <authorList>
            <person name="Cai H."/>
        </authorList>
    </citation>
    <scope>NUCLEOTIDE SEQUENCE [LARGE SCALE GENOMIC DNA]</scope>
    <source>
        <strain evidence="5">TH1-14</strain>
    </source>
</reference>
<dbReference type="PANTHER" id="PTHR44366">
    <property type="entry name" value="UDP-N-ACETYLGLUCOSAMINE--PEPTIDE N-ACETYLGLUCOSAMINYLTRANSFERASE 110 KDA SUBUNIT"/>
    <property type="match status" value="1"/>
</dbReference>
<dbReference type="InterPro" id="IPR011990">
    <property type="entry name" value="TPR-like_helical_dom_sf"/>
</dbReference>
<dbReference type="SUPFAM" id="SSF48452">
    <property type="entry name" value="TPR-like"/>
    <property type="match status" value="1"/>
</dbReference>
<organism evidence="4 5">
    <name type="scientific">Niveispirillum lacus</name>
    <dbReference type="NCBI Taxonomy" id="1981099"/>
    <lineage>
        <taxon>Bacteria</taxon>
        <taxon>Pseudomonadati</taxon>
        <taxon>Pseudomonadota</taxon>
        <taxon>Alphaproteobacteria</taxon>
        <taxon>Rhodospirillales</taxon>
        <taxon>Azospirillaceae</taxon>
        <taxon>Niveispirillum</taxon>
    </lineage>
</organism>
<evidence type="ECO:0000256" key="3">
    <source>
        <dbReference type="PROSITE-ProRule" id="PRU00339"/>
    </source>
</evidence>
<accession>A0A255YUD5</accession>
<dbReference type="SMART" id="SM00028">
    <property type="entry name" value="TPR"/>
    <property type="match status" value="6"/>
</dbReference>
<name>A0A255YUD5_9PROT</name>
<dbReference type="EMBL" id="NOXU01000031">
    <property type="protein sequence ID" value="OYQ32833.1"/>
    <property type="molecule type" value="Genomic_DNA"/>
</dbReference>
<comment type="caution">
    <text evidence="4">The sequence shown here is derived from an EMBL/GenBank/DDBJ whole genome shotgun (WGS) entry which is preliminary data.</text>
</comment>
<dbReference type="Pfam" id="PF13432">
    <property type="entry name" value="TPR_16"/>
    <property type="match status" value="2"/>
</dbReference>
<evidence type="ECO:0000313" key="4">
    <source>
        <dbReference type="EMBL" id="OYQ32833.1"/>
    </source>
</evidence>
<dbReference type="Pfam" id="PF13181">
    <property type="entry name" value="TPR_8"/>
    <property type="match status" value="1"/>
</dbReference>
<evidence type="ECO:0000313" key="5">
    <source>
        <dbReference type="Proteomes" id="UP000216998"/>
    </source>
</evidence>
<dbReference type="GO" id="GO:0006493">
    <property type="term" value="P:protein O-linked glycosylation"/>
    <property type="evidence" value="ECO:0007669"/>
    <property type="project" value="InterPro"/>
</dbReference>
<protein>
    <submittedName>
        <fullName evidence="4">Uncharacterized protein</fullName>
    </submittedName>
</protein>
<feature type="repeat" description="TPR" evidence="3">
    <location>
        <begin position="149"/>
        <end position="182"/>
    </location>
</feature>
<keyword evidence="5" id="KW-1185">Reference proteome</keyword>
<feature type="repeat" description="TPR" evidence="3">
    <location>
        <begin position="48"/>
        <end position="81"/>
    </location>
</feature>
<keyword evidence="1" id="KW-0677">Repeat</keyword>
<dbReference type="PANTHER" id="PTHR44366:SF1">
    <property type="entry name" value="UDP-N-ACETYLGLUCOSAMINE--PEPTIDE N-ACETYLGLUCOSAMINYLTRANSFERASE 110 KDA SUBUNIT"/>
    <property type="match status" value="1"/>
</dbReference>
<sequence length="539" mass="59741">MNNMDSHKKSRSLYNLGLQAHKSEDFSQARELYGQVLSMMEPDELALRMSLINLAAINLEDGQYQEAGNYYRTLLKISPNDVAALNGLGLIAQSQHDWDAAVASYRLGITLAPDNVDLHTNLGICLTTLRRFDEARVSLENAVRLQPDATGFFNLGRLHENAGRLNDAVACYDHALALKPNMVGALIQRGITLHVLGRDADAITDLEQALKIETDSAKAAWNLSLCLLREGRYEEGWRQFEARWCGHGGMAAGSRNFNAPQWRGDPNPDGCLLIHTEQGMGDTLQMARYIPMAAEAFQGKVVVEAQNSLVRLLESSFSRQSLHIVERAADFPGSTGLPPFTTHVPIASLPGIFKTTLSTVPNQTPYLRPPTAEQEQWAARIMARRGTLRVGLVWQGNPDHHNDQNRSIPVSALEPLLSIPGIAWFLLQKYMRPQQSCSLASRPGVTDLGPLLNDFADTAAALGRLDLVISVDTSVAHLAGACKRPTWVLLGWPSDWRWLRDRTSSPWYPTATLFRQQQSGDWGPVIALIERRLRILTGF</sequence>
<evidence type="ECO:0000256" key="1">
    <source>
        <dbReference type="ARBA" id="ARBA00022737"/>
    </source>
</evidence>
<feature type="repeat" description="TPR" evidence="3">
    <location>
        <begin position="82"/>
        <end position="115"/>
    </location>
</feature>
<proteinExistence type="predicted"/>
<dbReference type="Proteomes" id="UP000216998">
    <property type="component" value="Unassembled WGS sequence"/>
</dbReference>
<evidence type="ECO:0000256" key="2">
    <source>
        <dbReference type="ARBA" id="ARBA00022803"/>
    </source>
</evidence>
<dbReference type="Gene3D" id="1.25.40.10">
    <property type="entry name" value="Tetratricopeptide repeat domain"/>
    <property type="match status" value="2"/>
</dbReference>